<protein>
    <recommendedName>
        <fullName evidence="5">HTH tetR-type domain-containing protein</fullName>
    </recommendedName>
</protein>
<dbReference type="EMBL" id="AXNT01000055">
    <property type="protein sequence ID" value="KGM02272.1"/>
    <property type="molecule type" value="Genomic_DNA"/>
</dbReference>
<keyword evidence="7" id="KW-1185">Reference proteome</keyword>
<feature type="DNA-binding region" description="H-T-H motif" evidence="4">
    <location>
        <begin position="44"/>
        <end position="63"/>
    </location>
</feature>
<evidence type="ECO:0000313" key="6">
    <source>
        <dbReference type="EMBL" id="KGM02272.1"/>
    </source>
</evidence>
<accession>A0A0A0B7X4</accession>
<keyword evidence="2 4" id="KW-0238">DNA-binding</keyword>
<keyword evidence="3" id="KW-0804">Transcription</keyword>
<dbReference type="InterPro" id="IPR001647">
    <property type="entry name" value="HTH_TetR"/>
</dbReference>
<evidence type="ECO:0000256" key="3">
    <source>
        <dbReference type="ARBA" id="ARBA00023163"/>
    </source>
</evidence>
<sequence length="262" mass="26967">MLGRMPEPTHAPRGARERARAEIMAELLASARAHLVADGAASLSLRAVARDLGVASSAVYRYVASRDALLTLLIVEAYDAAGSAAEGAARAAEQRGDAPAQRWLEAARAVRAWALAHPHSFELVYGTPVRGYRAPADTVAPALRLWSVLVGVLVAAHADGSLRPVGPVYDPRGLVDPGVYAFAGLGAEDEVPDDVALALTRSMSLFASLVGAITAELFGHLHNVAADADRLFDVTIATASAGIGLHVDLGAGAGLGATADLG</sequence>
<keyword evidence="1" id="KW-0805">Transcription regulation</keyword>
<dbReference type="PROSITE" id="PS50977">
    <property type="entry name" value="HTH_TETR_2"/>
    <property type="match status" value="1"/>
</dbReference>
<dbReference type="InterPro" id="IPR025996">
    <property type="entry name" value="MT1864/Rv1816-like_C"/>
</dbReference>
<dbReference type="InterPro" id="IPR009057">
    <property type="entry name" value="Homeodomain-like_sf"/>
</dbReference>
<dbReference type="STRING" id="1408250.Q760_14370"/>
<dbReference type="Pfam" id="PF00440">
    <property type="entry name" value="TetR_N"/>
    <property type="match status" value="1"/>
</dbReference>
<reference evidence="6 7" key="1">
    <citation type="submission" date="2013-10" db="EMBL/GenBank/DDBJ databases">
        <authorList>
            <person name="Wang G."/>
            <person name="Zhuang W."/>
        </authorList>
    </citation>
    <scope>NUCLEOTIDE SEQUENCE [LARGE SCALE GENOMIC DNA]</scope>
    <source>
        <strain evidence="6 7">DSM 20118</strain>
    </source>
</reference>
<evidence type="ECO:0000256" key="2">
    <source>
        <dbReference type="ARBA" id="ARBA00023125"/>
    </source>
</evidence>
<comment type="caution">
    <text evidence="6">The sequence shown here is derived from an EMBL/GenBank/DDBJ whole genome shotgun (WGS) entry which is preliminary data.</text>
</comment>
<dbReference type="SUPFAM" id="SSF48498">
    <property type="entry name" value="Tetracyclin repressor-like, C-terminal domain"/>
    <property type="match status" value="1"/>
</dbReference>
<dbReference type="AlphaFoldDB" id="A0A0A0B7X4"/>
<dbReference type="Proteomes" id="UP000029833">
    <property type="component" value="Unassembled WGS sequence"/>
</dbReference>
<dbReference type="GO" id="GO:0003677">
    <property type="term" value="F:DNA binding"/>
    <property type="evidence" value="ECO:0007669"/>
    <property type="project" value="UniProtKB-UniRule"/>
</dbReference>
<evidence type="ECO:0000256" key="4">
    <source>
        <dbReference type="PROSITE-ProRule" id="PRU00335"/>
    </source>
</evidence>
<dbReference type="Pfam" id="PF13305">
    <property type="entry name" value="TetR_C_33"/>
    <property type="match status" value="1"/>
</dbReference>
<dbReference type="InterPro" id="IPR036271">
    <property type="entry name" value="Tet_transcr_reg_TetR-rel_C_sf"/>
</dbReference>
<feature type="domain" description="HTH tetR-type" evidence="5">
    <location>
        <begin position="21"/>
        <end position="81"/>
    </location>
</feature>
<evidence type="ECO:0000259" key="5">
    <source>
        <dbReference type="PROSITE" id="PS50977"/>
    </source>
</evidence>
<dbReference type="Gene3D" id="1.10.357.10">
    <property type="entry name" value="Tetracycline Repressor, domain 2"/>
    <property type="match status" value="1"/>
</dbReference>
<gene>
    <name evidence="6" type="ORF">Q760_14370</name>
</gene>
<name>A0A0A0B7X4_9CELL</name>
<evidence type="ECO:0000256" key="1">
    <source>
        <dbReference type="ARBA" id="ARBA00023015"/>
    </source>
</evidence>
<proteinExistence type="predicted"/>
<organism evidence="6 7">
    <name type="scientific">Cellulomonas cellasea DSM 20118</name>
    <dbReference type="NCBI Taxonomy" id="1408250"/>
    <lineage>
        <taxon>Bacteria</taxon>
        <taxon>Bacillati</taxon>
        <taxon>Actinomycetota</taxon>
        <taxon>Actinomycetes</taxon>
        <taxon>Micrococcales</taxon>
        <taxon>Cellulomonadaceae</taxon>
        <taxon>Cellulomonas</taxon>
    </lineage>
</organism>
<dbReference type="SUPFAM" id="SSF46689">
    <property type="entry name" value="Homeodomain-like"/>
    <property type="match status" value="1"/>
</dbReference>
<evidence type="ECO:0000313" key="7">
    <source>
        <dbReference type="Proteomes" id="UP000029833"/>
    </source>
</evidence>